<keyword evidence="4" id="KW-1185">Reference proteome</keyword>
<feature type="transmembrane region" description="Helical" evidence="2">
    <location>
        <begin position="12"/>
        <end position="32"/>
    </location>
</feature>
<proteinExistence type="predicted"/>
<keyword evidence="2" id="KW-0812">Transmembrane</keyword>
<dbReference type="Proteomes" id="UP001371218">
    <property type="component" value="Unassembled WGS sequence"/>
</dbReference>
<evidence type="ECO:0000313" key="4">
    <source>
        <dbReference type="Proteomes" id="UP001371218"/>
    </source>
</evidence>
<dbReference type="EMBL" id="JBBUTG010000029">
    <property type="protein sequence ID" value="MEK8034495.1"/>
    <property type="molecule type" value="Genomic_DNA"/>
</dbReference>
<protein>
    <recommendedName>
        <fullName evidence="5">DUF4239 domain-containing protein</fullName>
    </recommendedName>
</protein>
<keyword evidence="2" id="KW-0472">Membrane</keyword>
<evidence type="ECO:0008006" key="5">
    <source>
        <dbReference type="Google" id="ProtNLM"/>
    </source>
</evidence>
<evidence type="ECO:0000313" key="3">
    <source>
        <dbReference type="EMBL" id="MEK8034495.1"/>
    </source>
</evidence>
<feature type="transmembrane region" description="Helical" evidence="2">
    <location>
        <begin position="47"/>
        <end position="71"/>
    </location>
</feature>
<organism evidence="3 4">
    <name type="scientific">Ideonella lacteola</name>
    <dbReference type="NCBI Taxonomy" id="2984193"/>
    <lineage>
        <taxon>Bacteria</taxon>
        <taxon>Pseudomonadati</taxon>
        <taxon>Pseudomonadota</taxon>
        <taxon>Betaproteobacteria</taxon>
        <taxon>Burkholderiales</taxon>
        <taxon>Sphaerotilaceae</taxon>
        <taxon>Ideonella</taxon>
    </lineage>
</organism>
<reference evidence="3 4" key="1">
    <citation type="submission" date="2024-04" db="EMBL/GenBank/DDBJ databases">
        <title>Novel species of the genus Ideonella isolated from streams.</title>
        <authorList>
            <person name="Lu H."/>
        </authorList>
    </citation>
    <scope>NUCLEOTIDE SEQUENCE [LARGE SCALE GENOMIC DNA]</scope>
    <source>
        <strain evidence="3 4">DXS29W</strain>
    </source>
</reference>
<dbReference type="RefSeq" id="WP_341428923.1">
    <property type="nucleotide sequence ID" value="NZ_JBBUTG010000029.1"/>
</dbReference>
<feature type="transmembrane region" description="Helical" evidence="2">
    <location>
        <begin position="211"/>
        <end position="232"/>
    </location>
</feature>
<feature type="transmembrane region" description="Helical" evidence="2">
    <location>
        <begin position="182"/>
        <end position="205"/>
    </location>
</feature>
<sequence length="287" mass="30951">MPVEAYELPNGLLGLLVCGGWVTIGVGGYLGFQHWCRHPFAEGEKNLAIALLAVIATVNSLLLAFSAVSVWDAYGTADKAVRGEAVTIGALARNLSLYESEQALRARDLLGQYAQVIVEEEWPAMRRGEASDAAWAAHDHVFSAVGHLAPTTAHESALMPEIWLLTNELLKYRRERLYASEAAVPATLWVVVIVGTLLTIGTAYIFPRTPFNTTAVGLLSLSLGLVFFFIVAMDRPFAGTESITPAPIQSALQKMKGWHDTGHAAAPTPPRAPAASQTPKQKPQEKP</sequence>
<dbReference type="Pfam" id="PF14023">
    <property type="entry name" value="Bestrophin-like"/>
    <property type="match status" value="1"/>
</dbReference>
<accession>A0ABU9BWY5</accession>
<gene>
    <name evidence="3" type="ORF">AACH06_27005</name>
</gene>
<evidence type="ECO:0000256" key="2">
    <source>
        <dbReference type="SAM" id="Phobius"/>
    </source>
</evidence>
<evidence type="ECO:0000256" key="1">
    <source>
        <dbReference type="SAM" id="MobiDB-lite"/>
    </source>
</evidence>
<keyword evidence="2" id="KW-1133">Transmembrane helix</keyword>
<feature type="region of interest" description="Disordered" evidence="1">
    <location>
        <begin position="257"/>
        <end position="287"/>
    </location>
</feature>
<comment type="caution">
    <text evidence="3">The sequence shown here is derived from an EMBL/GenBank/DDBJ whole genome shotgun (WGS) entry which is preliminary data.</text>
</comment>
<dbReference type="InterPro" id="IPR025333">
    <property type="entry name" value="DUF4239"/>
</dbReference>
<name>A0ABU9BWY5_9BURK</name>